<feature type="compositionally biased region" description="Low complexity" evidence="6">
    <location>
        <begin position="555"/>
        <end position="572"/>
    </location>
</feature>
<dbReference type="OrthoDB" id="5588846at2759"/>
<dbReference type="InterPro" id="IPR042267">
    <property type="entry name" value="VTC_sf"/>
</dbReference>
<dbReference type="Proteomes" id="UP001138500">
    <property type="component" value="Unassembled WGS sequence"/>
</dbReference>
<dbReference type="AlphaFoldDB" id="A0A9W7SL00"/>
<evidence type="ECO:0000256" key="5">
    <source>
        <dbReference type="ARBA" id="ARBA00023136"/>
    </source>
</evidence>
<accession>A0A9W7SL00</accession>
<protein>
    <submittedName>
        <fullName evidence="9">SPX domain</fullName>
    </submittedName>
</protein>
<dbReference type="GO" id="GO:0033254">
    <property type="term" value="C:vacuolar transporter chaperone complex"/>
    <property type="evidence" value="ECO:0007669"/>
    <property type="project" value="TreeGrafter"/>
</dbReference>
<comment type="subcellular location">
    <subcellularLocation>
        <location evidence="1">Vacuole membrane</location>
        <topology evidence="1">Multi-pass membrane protein</topology>
    </subcellularLocation>
</comment>
<feature type="transmembrane region" description="Helical" evidence="7">
    <location>
        <begin position="795"/>
        <end position="820"/>
    </location>
</feature>
<dbReference type="Pfam" id="PF09359">
    <property type="entry name" value="VTC"/>
    <property type="match status" value="1"/>
</dbReference>
<keyword evidence="5 7" id="KW-0472">Membrane</keyword>
<feature type="compositionally biased region" description="Polar residues" evidence="6">
    <location>
        <begin position="573"/>
        <end position="591"/>
    </location>
</feature>
<keyword evidence="4 7" id="KW-1133">Transmembrane helix</keyword>
<evidence type="ECO:0000313" key="10">
    <source>
        <dbReference type="Proteomes" id="UP001138500"/>
    </source>
</evidence>
<dbReference type="GO" id="GO:0006799">
    <property type="term" value="P:polyphosphate biosynthetic process"/>
    <property type="evidence" value="ECO:0007669"/>
    <property type="project" value="UniProtKB-ARBA"/>
</dbReference>
<evidence type="ECO:0000259" key="8">
    <source>
        <dbReference type="PROSITE" id="PS51382"/>
    </source>
</evidence>
<dbReference type="GO" id="GO:0000329">
    <property type="term" value="C:fungal-type vacuole membrane"/>
    <property type="evidence" value="ECO:0007669"/>
    <property type="project" value="TreeGrafter"/>
</dbReference>
<dbReference type="PROSITE" id="PS51382">
    <property type="entry name" value="SPX"/>
    <property type="match status" value="1"/>
</dbReference>
<dbReference type="GO" id="GO:0007034">
    <property type="term" value="P:vacuolar transport"/>
    <property type="evidence" value="ECO:0007669"/>
    <property type="project" value="TreeGrafter"/>
</dbReference>
<organism evidence="9 10">
    <name type="scientific">Teratosphaeria destructans</name>
    <dbReference type="NCBI Taxonomy" id="418781"/>
    <lineage>
        <taxon>Eukaryota</taxon>
        <taxon>Fungi</taxon>
        <taxon>Dikarya</taxon>
        <taxon>Ascomycota</taxon>
        <taxon>Pezizomycotina</taxon>
        <taxon>Dothideomycetes</taxon>
        <taxon>Dothideomycetidae</taxon>
        <taxon>Mycosphaerellales</taxon>
        <taxon>Teratosphaeriaceae</taxon>
        <taxon>Teratosphaeria</taxon>
    </lineage>
</organism>
<evidence type="ECO:0000256" key="2">
    <source>
        <dbReference type="ARBA" id="ARBA00022554"/>
    </source>
</evidence>
<feature type="compositionally biased region" description="Low complexity" evidence="6">
    <location>
        <begin position="614"/>
        <end position="623"/>
    </location>
</feature>
<comment type="caution">
    <text evidence="9">The sequence shown here is derived from an EMBL/GenBank/DDBJ whole genome shotgun (WGS) entry which is preliminary data.</text>
</comment>
<dbReference type="CDD" id="cd14474">
    <property type="entry name" value="SPX_YDR089W"/>
    <property type="match status" value="1"/>
</dbReference>
<dbReference type="InterPro" id="IPR018966">
    <property type="entry name" value="VTC_domain"/>
</dbReference>
<reference evidence="9 10" key="1">
    <citation type="journal article" date="2018" name="IMA Fungus">
        <title>IMA Genome-F 10: Nine draft genome sequences of Claviceps purpurea s.lat., including C. arundinis, C. humidiphila, and C. cf. spartinae, pseudomolecules for the pitch canker pathogen Fusarium circinatum, draft genome of Davidsoniella eucalypti, Grosmannia galeiformis, Quambalaria eucalypti, and Teratosphaeria destructans.</title>
        <authorList>
            <person name="Wingfield B.D."/>
            <person name="Liu M."/>
            <person name="Nguyen H.D."/>
            <person name="Lane F.A."/>
            <person name="Morgan S.W."/>
            <person name="De Vos L."/>
            <person name="Wilken P.M."/>
            <person name="Duong T.A."/>
            <person name="Aylward J."/>
            <person name="Coetzee M.P."/>
            <person name="Dadej K."/>
            <person name="De Beer Z.W."/>
            <person name="Findlay W."/>
            <person name="Havenga M."/>
            <person name="Kolarik M."/>
            <person name="Menzies J.G."/>
            <person name="Naidoo K."/>
            <person name="Pochopski O."/>
            <person name="Shoukouhi P."/>
            <person name="Santana Q.C."/>
            <person name="Seifert K.A."/>
            <person name="Soal N."/>
            <person name="Steenkamp E.T."/>
            <person name="Tatham C.T."/>
            <person name="van der Nest M.A."/>
            <person name="Wingfield M.J."/>
        </authorList>
    </citation>
    <scope>NUCLEOTIDE SEQUENCE [LARGE SCALE GENOMIC DNA]</scope>
    <source>
        <strain evidence="9">CMW44962</strain>
    </source>
</reference>
<proteinExistence type="predicted"/>
<evidence type="ECO:0000256" key="4">
    <source>
        <dbReference type="ARBA" id="ARBA00022989"/>
    </source>
</evidence>
<sequence>MKYGQELRQRSIPAWSHREYSYMWHMRHTFARCMMLTTYIFVPDNIDYDEVKYFIKEQTTPAKGKSAPVPGCGDEQLQQVESQLFRILTNQHDRVDLFVKSKAGEIQRRLDHSKRQVRQLSLRNSPNAATADQRIPVSRLERYGRLENDLLRAGDEIRSLARFTSAQRTAFRKLLKKYKKWTGSTDLEDRFRTETLENPKSFTHIDLGPLLDDYSTTLQQIRALFEQTTYLAVGKRVSAGSQAGSSVIARLHTAIETGSNNEFDTALATVPLGAEGVFASYFVHPENLVELQVLLLQHSRYFMTRSRSNSITPPVSPRPGNEFSFSDAGDFFALEADDAERFAREQNRLTIDEREHQTGSALQTGKVVIRWNTEEEAHVAYSLGRAQTQHVQMRKKHVQTLFAREAQFLARKAAVSDESEPAVAALRRDIENEAWVRPLYMYSSSRTRLLGSGNDQKRITLATLDSGIVIRKVDQDGEAGAMQSFPFAVLLVRQEGHGNDSLLTALDHSHLVERVMGFSMEYHAIWLTQNNTNIPAPFWLPLLDRDIRKLPPPAMRRAPSSAADSASRTPTSGSSTNGVTDNTTAVETSRSISDELEAPAIRSFRKKRRRAYPQQTVKQQQQQSRYWSEYDHPEEGSENGDAFVIYVDPHARSPFDTFFEKLSNFFTRREPEKEALLGEPPQTPRDDASSSDEEGEPTPVRRSYGAIGSQDTMGAANELETRLSRSQASASVPQTVGICFAASLAILVVAYILASTGKRKFSREVNSGVIFATASSLFFSMLGFASLLRTRHVPALAWIIGVLVLVADLVGSGALLAWMLG</sequence>
<reference evidence="9 10" key="2">
    <citation type="journal article" date="2021" name="Curr. Genet.">
        <title>Genetic response to nitrogen starvation in the aggressive Eucalyptus foliar pathogen Teratosphaeria destructans.</title>
        <authorList>
            <person name="Havenga M."/>
            <person name="Wingfield B.D."/>
            <person name="Wingfield M.J."/>
            <person name="Dreyer L.L."/>
            <person name="Roets F."/>
            <person name="Aylward J."/>
        </authorList>
    </citation>
    <scope>NUCLEOTIDE SEQUENCE [LARGE SCALE GENOMIC DNA]</scope>
    <source>
        <strain evidence="9">CMW44962</strain>
    </source>
</reference>
<dbReference type="InterPro" id="IPR051572">
    <property type="entry name" value="VTC_Complex_Subunit"/>
</dbReference>
<dbReference type="EMBL" id="RIBY02002278">
    <property type="protein sequence ID" value="KAH9820947.1"/>
    <property type="molecule type" value="Genomic_DNA"/>
</dbReference>
<name>A0A9W7SL00_9PEZI</name>
<feature type="transmembrane region" description="Helical" evidence="7">
    <location>
        <begin position="765"/>
        <end position="789"/>
    </location>
</feature>
<evidence type="ECO:0000256" key="1">
    <source>
        <dbReference type="ARBA" id="ARBA00004128"/>
    </source>
</evidence>
<dbReference type="GO" id="GO:0042144">
    <property type="term" value="P:vacuole fusion, non-autophagic"/>
    <property type="evidence" value="ECO:0007669"/>
    <property type="project" value="TreeGrafter"/>
</dbReference>
<keyword evidence="3 7" id="KW-0812">Transmembrane</keyword>
<dbReference type="InterPro" id="IPR004331">
    <property type="entry name" value="SPX_dom"/>
</dbReference>
<evidence type="ECO:0000313" key="9">
    <source>
        <dbReference type="EMBL" id="KAH9820947.1"/>
    </source>
</evidence>
<dbReference type="PANTHER" id="PTHR46140">
    <property type="entry name" value="VACUOLAR TRANSPORTER CHAPERONE 1-RELATED"/>
    <property type="match status" value="1"/>
</dbReference>
<feature type="domain" description="SPX" evidence="8">
    <location>
        <begin position="1"/>
        <end position="192"/>
    </location>
</feature>
<feature type="region of interest" description="Disordered" evidence="6">
    <location>
        <begin position="672"/>
        <end position="707"/>
    </location>
</feature>
<evidence type="ECO:0000256" key="3">
    <source>
        <dbReference type="ARBA" id="ARBA00022692"/>
    </source>
</evidence>
<dbReference type="Gene3D" id="3.20.100.30">
    <property type="entry name" value="VTC, catalytic tunnel domain"/>
    <property type="match status" value="1"/>
</dbReference>
<gene>
    <name evidence="9" type="ORF">Tdes44962_MAKER05037</name>
</gene>
<feature type="region of interest" description="Disordered" evidence="6">
    <location>
        <begin position="551"/>
        <end position="635"/>
    </location>
</feature>
<feature type="transmembrane region" description="Helical" evidence="7">
    <location>
        <begin position="732"/>
        <end position="753"/>
    </location>
</feature>
<dbReference type="PANTHER" id="PTHR46140:SF1">
    <property type="entry name" value="VACUOLAR TRANSPORTER CHAPERONE COMPLEX SUBUNIT 4-RELATED"/>
    <property type="match status" value="1"/>
</dbReference>
<keyword evidence="10" id="KW-1185">Reference proteome</keyword>
<evidence type="ECO:0000256" key="7">
    <source>
        <dbReference type="SAM" id="Phobius"/>
    </source>
</evidence>
<evidence type="ECO:0000256" key="6">
    <source>
        <dbReference type="SAM" id="MobiDB-lite"/>
    </source>
</evidence>
<keyword evidence="2" id="KW-0926">Vacuole</keyword>
<dbReference type="GO" id="GO:0016237">
    <property type="term" value="P:microautophagy"/>
    <property type="evidence" value="ECO:0007669"/>
    <property type="project" value="TreeGrafter"/>
</dbReference>